<gene>
    <name evidence="1" type="ORF">JHL16_08985</name>
</gene>
<organism evidence="1 2">
    <name type="scientific">Taklimakanibacter albus</name>
    <dbReference type="NCBI Taxonomy" id="2800327"/>
    <lineage>
        <taxon>Bacteria</taxon>
        <taxon>Pseudomonadati</taxon>
        <taxon>Pseudomonadota</taxon>
        <taxon>Alphaproteobacteria</taxon>
        <taxon>Hyphomicrobiales</taxon>
        <taxon>Aestuariivirgaceae</taxon>
        <taxon>Taklimakanibacter</taxon>
    </lineage>
</organism>
<dbReference type="Proteomes" id="UP000616151">
    <property type="component" value="Unassembled WGS sequence"/>
</dbReference>
<name>A0ACC5R252_9HYPH</name>
<dbReference type="EMBL" id="JAENHL010000006">
    <property type="protein sequence ID" value="MBK1866483.1"/>
    <property type="molecule type" value="Genomic_DNA"/>
</dbReference>
<comment type="caution">
    <text evidence="1">The sequence shown here is derived from an EMBL/GenBank/DDBJ whole genome shotgun (WGS) entry which is preliminary data.</text>
</comment>
<reference evidence="1" key="1">
    <citation type="submission" date="2021-01" db="EMBL/GenBank/DDBJ databases">
        <authorList>
            <person name="Sun Q."/>
        </authorList>
    </citation>
    <scope>NUCLEOTIDE SEQUENCE</scope>
    <source>
        <strain evidence="1">YIM B02566</strain>
    </source>
</reference>
<evidence type="ECO:0000313" key="2">
    <source>
        <dbReference type="Proteomes" id="UP000616151"/>
    </source>
</evidence>
<proteinExistence type="predicted"/>
<keyword evidence="2" id="KW-1185">Reference proteome</keyword>
<protein>
    <submittedName>
        <fullName evidence="1">Uncharacterized protein</fullName>
    </submittedName>
</protein>
<evidence type="ECO:0000313" key="1">
    <source>
        <dbReference type="EMBL" id="MBK1866483.1"/>
    </source>
</evidence>
<accession>A0ACC5R252</accession>
<sequence>MHKNTAIVSALDYLRRQLGNGYFQLADHWEGDLRAVGIVHPTDPTHLVYIACGDGASPSYTAILERRAATDIGPPYEECGRFNDLGLADLASVVAAHLQSRPA</sequence>